<keyword evidence="4" id="KW-1185">Reference proteome</keyword>
<evidence type="ECO:0000313" key="4">
    <source>
        <dbReference type="Proteomes" id="UP000288216"/>
    </source>
</evidence>
<dbReference type="PANTHER" id="PTHR22775">
    <property type="entry name" value="SORTING NEXIN"/>
    <property type="match status" value="1"/>
</dbReference>
<sequence length="382" mass="44057">VSWGETKDPFCRIDIESLEAAEDCWSVQRKYHEFEDLQKELSKTFSSLVEAKLPSVSGTSSDKVNNEFKEHLKCQLNGFLEKLVSEESILSNENTLNFFSANDQIRDYWGLLTSLFTDEDEETDADSDTSEAPCDTDVGETEPLETNPENTETPNRESAELKSSEEFDESAESDCDFRCMPDSCEAKDARVPSIGFRKRNRKRRPSQKKVERVKDITSQLHELLEELFHTDYLPAKLFLRVLKHAVPLFSSRLQKKLDQFFSGEQIIVYVDFLRATLWPNGKPAGLPPERSNEKKTFAKERAEELLQKKISEAFKYLPLCDKELMKVLFPMFQDAETNKRLVYRVLVFLLFEITPGIKESWIGDSLPCLERLNVDEFSDKPL</sequence>
<dbReference type="Pfam" id="PF00787">
    <property type="entry name" value="PX"/>
    <property type="match status" value="1"/>
</dbReference>
<accession>A0A401PZR6</accession>
<organism evidence="3 4">
    <name type="scientific">Scyliorhinus torazame</name>
    <name type="common">Cloudy catshark</name>
    <name type="synonym">Catulus torazame</name>
    <dbReference type="NCBI Taxonomy" id="75743"/>
    <lineage>
        <taxon>Eukaryota</taxon>
        <taxon>Metazoa</taxon>
        <taxon>Chordata</taxon>
        <taxon>Craniata</taxon>
        <taxon>Vertebrata</taxon>
        <taxon>Chondrichthyes</taxon>
        <taxon>Elasmobranchii</taxon>
        <taxon>Galeomorphii</taxon>
        <taxon>Galeoidea</taxon>
        <taxon>Carcharhiniformes</taxon>
        <taxon>Scyliorhinidae</taxon>
        <taxon>Scyliorhinus</taxon>
    </lineage>
</organism>
<protein>
    <recommendedName>
        <fullName evidence="2">PX domain-containing protein</fullName>
    </recommendedName>
</protein>
<evidence type="ECO:0000256" key="1">
    <source>
        <dbReference type="SAM" id="MobiDB-lite"/>
    </source>
</evidence>
<dbReference type="InterPro" id="IPR001683">
    <property type="entry name" value="PX_dom"/>
</dbReference>
<gene>
    <name evidence="3" type="ORF">scyTo_0020130</name>
</gene>
<name>A0A401PZR6_SCYTO</name>
<dbReference type="GO" id="GO:0035091">
    <property type="term" value="F:phosphatidylinositol binding"/>
    <property type="evidence" value="ECO:0007669"/>
    <property type="project" value="InterPro"/>
</dbReference>
<feature type="compositionally biased region" description="Low complexity" evidence="1">
    <location>
        <begin position="144"/>
        <end position="153"/>
    </location>
</feature>
<feature type="non-terminal residue" evidence="3">
    <location>
        <position position="1"/>
    </location>
</feature>
<dbReference type="STRING" id="75743.A0A401PZR6"/>
<dbReference type="AlphaFoldDB" id="A0A401PZR6"/>
<dbReference type="Proteomes" id="UP000288216">
    <property type="component" value="Unassembled WGS sequence"/>
</dbReference>
<dbReference type="PANTHER" id="PTHR22775:SF3">
    <property type="entry name" value="SORTING NEXIN-13"/>
    <property type="match status" value="1"/>
</dbReference>
<dbReference type="Pfam" id="PF08628">
    <property type="entry name" value="Nexin_C"/>
    <property type="match status" value="1"/>
</dbReference>
<dbReference type="InterPro" id="IPR013937">
    <property type="entry name" value="Sorting_nexin_C"/>
</dbReference>
<evidence type="ECO:0000259" key="2">
    <source>
        <dbReference type="PROSITE" id="PS50195"/>
    </source>
</evidence>
<evidence type="ECO:0000313" key="3">
    <source>
        <dbReference type="EMBL" id="GCB78647.1"/>
    </source>
</evidence>
<dbReference type="Gene3D" id="3.30.1520.10">
    <property type="entry name" value="Phox-like domain"/>
    <property type="match status" value="1"/>
</dbReference>
<feature type="compositionally biased region" description="Basic and acidic residues" evidence="1">
    <location>
        <begin position="154"/>
        <end position="165"/>
    </location>
</feature>
<dbReference type="EMBL" id="BFAA01015803">
    <property type="protein sequence ID" value="GCB78647.1"/>
    <property type="molecule type" value="Genomic_DNA"/>
</dbReference>
<feature type="domain" description="PX" evidence="2">
    <location>
        <begin position="1"/>
        <end position="106"/>
    </location>
</feature>
<proteinExistence type="predicted"/>
<dbReference type="OrthoDB" id="120967at2759"/>
<dbReference type="SUPFAM" id="SSF64268">
    <property type="entry name" value="PX domain"/>
    <property type="match status" value="1"/>
</dbReference>
<dbReference type="InterPro" id="IPR036871">
    <property type="entry name" value="PX_dom_sf"/>
</dbReference>
<feature type="region of interest" description="Disordered" evidence="1">
    <location>
        <begin position="119"/>
        <end position="169"/>
    </location>
</feature>
<reference evidence="3 4" key="1">
    <citation type="journal article" date="2018" name="Nat. Ecol. Evol.">
        <title>Shark genomes provide insights into elasmobranch evolution and the origin of vertebrates.</title>
        <authorList>
            <person name="Hara Y"/>
            <person name="Yamaguchi K"/>
            <person name="Onimaru K"/>
            <person name="Kadota M"/>
            <person name="Koyanagi M"/>
            <person name="Keeley SD"/>
            <person name="Tatsumi K"/>
            <person name="Tanaka K"/>
            <person name="Motone F"/>
            <person name="Kageyama Y"/>
            <person name="Nozu R"/>
            <person name="Adachi N"/>
            <person name="Nishimura O"/>
            <person name="Nakagawa R"/>
            <person name="Tanegashima C"/>
            <person name="Kiyatake I"/>
            <person name="Matsumoto R"/>
            <person name="Murakumo K"/>
            <person name="Nishida K"/>
            <person name="Terakita A"/>
            <person name="Kuratani S"/>
            <person name="Sato K"/>
            <person name="Hyodo S Kuraku.S."/>
        </authorList>
    </citation>
    <scope>NUCLEOTIDE SEQUENCE [LARGE SCALE GENOMIC DNA]</scope>
</reference>
<dbReference type="PROSITE" id="PS50195">
    <property type="entry name" value="PX"/>
    <property type="match status" value="1"/>
</dbReference>
<comment type="caution">
    <text evidence="3">The sequence shown here is derived from an EMBL/GenBank/DDBJ whole genome shotgun (WGS) entry which is preliminary data.</text>
</comment>
<feature type="compositionally biased region" description="Acidic residues" evidence="1">
    <location>
        <begin position="119"/>
        <end position="129"/>
    </location>
</feature>